<dbReference type="AlphaFoldDB" id="J7IY57"/>
<feature type="transmembrane region" description="Helical" evidence="7">
    <location>
        <begin position="105"/>
        <end position="125"/>
    </location>
</feature>
<evidence type="ECO:0000256" key="3">
    <source>
        <dbReference type="ARBA" id="ARBA00022475"/>
    </source>
</evidence>
<comment type="subcellular location">
    <subcellularLocation>
        <location evidence="1">Cell membrane</location>
        <topology evidence="1">Multi-pass membrane protein</topology>
    </subcellularLocation>
</comment>
<feature type="transmembrane region" description="Helical" evidence="7">
    <location>
        <begin position="12"/>
        <end position="32"/>
    </location>
</feature>
<feature type="transmembrane region" description="Helical" evidence="7">
    <location>
        <begin position="429"/>
        <end position="448"/>
    </location>
</feature>
<dbReference type="PROSITE" id="PS50850">
    <property type="entry name" value="MFS"/>
    <property type="match status" value="1"/>
</dbReference>
<gene>
    <name evidence="9" type="ordered locus">Desmer_3188</name>
</gene>
<dbReference type="InterPro" id="IPR036259">
    <property type="entry name" value="MFS_trans_sf"/>
</dbReference>
<feature type="transmembrane region" description="Helical" evidence="7">
    <location>
        <begin position="354"/>
        <end position="379"/>
    </location>
</feature>
<feature type="transmembrane region" description="Helical" evidence="7">
    <location>
        <begin position="330"/>
        <end position="348"/>
    </location>
</feature>
<dbReference type="GO" id="GO:0005886">
    <property type="term" value="C:plasma membrane"/>
    <property type="evidence" value="ECO:0007669"/>
    <property type="project" value="UniProtKB-SubCell"/>
</dbReference>
<dbReference type="PANTHER" id="PTHR23501:SF191">
    <property type="entry name" value="VACUOLAR BASIC AMINO ACID TRANSPORTER 4"/>
    <property type="match status" value="1"/>
</dbReference>
<dbReference type="EMBL" id="CP003629">
    <property type="protein sequence ID" value="AFQ45069.1"/>
    <property type="molecule type" value="Genomic_DNA"/>
</dbReference>
<dbReference type="FunFam" id="1.20.1720.10:FF:000004">
    <property type="entry name" value="EmrB/QacA family drug resistance transporter"/>
    <property type="match status" value="1"/>
</dbReference>
<keyword evidence="6 7" id="KW-0472">Membrane</keyword>
<keyword evidence="10" id="KW-1185">Reference proteome</keyword>
<protein>
    <submittedName>
        <fullName evidence="9">Drug resistance transporter, EmrB/QacA subfamily</fullName>
    </submittedName>
</protein>
<dbReference type="Gene3D" id="1.20.1720.10">
    <property type="entry name" value="Multidrug resistance protein D"/>
    <property type="match status" value="1"/>
</dbReference>
<evidence type="ECO:0000256" key="5">
    <source>
        <dbReference type="ARBA" id="ARBA00022989"/>
    </source>
</evidence>
<evidence type="ECO:0000259" key="8">
    <source>
        <dbReference type="PROSITE" id="PS50850"/>
    </source>
</evidence>
<dbReference type="RefSeq" id="WP_014903978.1">
    <property type="nucleotide sequence ID" value="NC_018515.1"/>
</dbReference>
<dbReference type="PANTHER" id="PTHR23501">
    <property type="entry name" value="MAJOR FACILITATOR SUPERFAMILY"/>
    <property type="match status" value="1"/>
</dbReference>
<keyword evidence="2" id="KW-0813">Transport</keyword>
<dbReference type="Pfam" id="PF07690">
    <property type="entry name" value="MFS_1"/>
    <property type="match status" value="1"/>
</dbReference>
<dbReference type="CDD" id="cd17502">
    <property type="entry name" value="MFS_Azr1_MDR_like"/>
    <property type="match status" value="1"/>
</dbReference>
<sequence>MEKTTQRKMVTTAMLVSILLVAIDTTIVTTAMPHIVEQLGGLNLLSWVFAIYLLTSSVTTPIYGKLADLFGRKSIFIFGIVLFVIGSMVSGMAQTMYQLIIFRGFQGLGAGAVMPLTFTIIADLYPGEARAKMQGVFSSVWGVAGLLGPLVGGLFVDHISWRWIFYINVPIGMVAIFLVLSFLHETPLEKSKKIIDYWGAALFTLSMSSLLFALISGGQVYAWYSVEIILLFTAAITFLTAFLYVETKAQEPMLPLSLFKIPVIAVSNAVGFVASGVLIGVNVYLPIWIQTLLGHSATSSGLTLMPMSFAWPLASTLAGQFMYRIGSKATAVFGAVLIMAGSAWLLLVHTGSPYWYFVGVMVVIGFGMGFSFTPLTVLVQSAVGWNLRGAATASNTFSRSLGQTVGIAVFGTVFNNTMNQSGMAQGLHVVFILVFAISMVTLLISILLPSHRSIMAQQNAD</sequence>
<keyword evidence="3" id="KW-1003">Cell membrane</keyword>
<dbReference type="InterPro" id="IPR011701">
    <property type="entry name" value="MFS"/>
</dbReference>
<evidence type="ECO:0000313" key="9">
    <source>
        <dbReference type="EMBL" id="AFQ45069.1"/>
    </source>
</evidence>
<name>J7IY57_DESMD</name>
<evidence type="ECO:0000313" key="10">
    <source>
        <dbReference type="Proteomes" id="UP000005262"/>
    </source>
</evidence>
<dbReference type="Proteomes" id="UP000005262">
    <property type="component" value="Chromosome"/>
</dbReference>
<feature type="transmembrane region" description="Helical" evidence="7">
    <location>
        <begin position="75"/>
        <end position="93"/>
    </location>
</feature>
<dbReference type="HOGENOM" id="CLU_000960_22_3_9"/>
<keyword evidence="5 7" id="KW-1133">Transmembrane helix</keyword>
<keyword evidence="4 7" id="KW-0812">Transmembrane</keyword>
<feature type="transmembrane region" description="Helical" evidence="7">
    <location>
        <begin position="163"/>
        <end position="183"/>
    </location>
</feature>
<dbReference type="OrthoDB" id="102502at2"/>
<feature type="domain" description="Major facilitator superfamily (MFS) profile" evidence="8">
    <location>
        <begin position="10"/>
        <end position="453"/>
    </location>
</feature>
<proteinExistence type="predicted"/>
<reference evidence="9 10" key="1">
    <citation type="journal article" date="2012" name="J. Bacteriol.">
        <title>Complete genome sequences of Desulfosporosinus orientis DSM765T, Desulfosporosinus youngiae DSM17734T, Desulfosporosinus meridiei DSM13257T, and Desulfosporosinus acidiphilus DSM22704T.</title>
        <authorList>
            <person name="Pester M."/>
            <person name="Brambilla E."/>
            <person name="Alazard D."/>
            <person name="Rattei T."/>
            <person name="Weinmaier T."/>
            <person name="Han J."/>
            <person name="Lucas S."/>
            <person name="Lapidus A."/>
            <person name="Cheng J.F."/>
            <person name="Goodwin L."/>
            <person name="Pitluck S."/>
            <person name="Peters L."/>
            <person name="Ovchinnikova G."/>
            <person name="Teshima H."/>
            <person name="Detter J.C."/>
            <person name="Han C.S."/>
            <person name="Tapia R."/>
            <person name="Land M.L."/>
            <person name="Hauser L."/>
            <person name="Kyrpides N.C."/>
            <person name="Ivanova N.N."/>
            <person name="Pagani I."/>
            <person name="Huntmann M."/>
            <person name="Wei C.L."/>
            <person name="Davenport K.W."/>
            <person name="Daligault H."/>
            <person name="Chain P.S."/>
            <person name="Chen A."/>
            <person name="Mavromatis K."/>
            <person name="Markowitz V."/>
            <person name="Szeto E."/>
            <person name="Mikhailova N."/>
            <person name="Pati A."/>
            <person name="Wagner M."/>
            <person name="Woyke T."/>
            <person name="Ollivier B."/>
            <person name="Klenk H.P."/>
            <person name="Spring S."/>
            <person name="Loy A."/>
        </authorList>
    </citation>
    <scope>NUCLEOTIDE SEQUENCE [LARGE SCALE GENOMIC DNA]</scope>
    <source>
        <strain evidence="10">ATCC BAA-275 / DSM 13257 / NCIMB 13706 / S10</strain>
    </source>
</reference>
<dbReference type="GO" id="GO:0022857">
    <property type="term" value="F:transmembrane transporter activity"/>
    <property type="evidence" value="ECO:0007669"/>
    <property type="project" value="InterPro"/>
</dbReference>
<feature type="transmembrane region" description="Helical" evidence="7">
    <location>
        <begin position="137"/>
        <end position="157"/>
    </location>
</feature>
<evidence type="ECO:0000256" key="6">
    <source>
        <dbReference type="ARBA" id="ARBA00023136"/>
    </source>
</evidence>
<dbReference type="STRING" id="768704.Desmer_3188"/>
<feature type="transmembrane region" description="Helical" evidence="7">
    <location>
        <begin position="221"/>
        <end position="245"/>
    </location>
</feature>
<dbReference type="KEGG" id="dmi:Desmer_3188"/>
<evidence type="ECO:0000256" key="4">
    <source>
        <dbReference type="ARBA" id="ARBA00022692"/>
    </source>
</evidence>
<dbReference type="InterPro" id="IPR020846">
    <property type="entry name" value="MFS_dom"/>
</dbReference>
<evidence type="ECO:0000256" key="7">
    <source>
        <dbReference type="SAM" id="Phobius"/>
    </source>
</evidence>
<feature type="transmembrane region" description="Helical" evidence="7">
    <location>
        <begin position="195"/>
        <end position="215"/>
    </location>
</feature>
<feature type="transmembrane region" description="Helical" evidence="7">
    <location>
        <begin position="257"/>
        <end position="284"/>
    </location>
</feature>
<dbReference type="NCBIfam" id="TIGR00711">
    <property type="entry name" value="efflux_EmrB"/>
    <property type="match status" value="1"/>
</dbReference>
<dbReference type="InterPro" id="IPR004638">
    <property type="entry name" value="EmrB-like"/>
</dbReference>
<dbReference type="PRINTS" id="PR01036">
    <property type="entry name" value="TCRTETB"/>
</dbReference>
<evidence type="ECO:0000256" key="1">
    <source>
        <dbReference type="ARBA" id="ARBA00004651"/>
    </source>
</evidence>
<dbReference type="SUPFAM" id="SSF103473">
    <property type="entry name" value="MFS general substrate transporter"/>
    <property type="match status" value="1"/>
</dbReference>
<dbReference type="eggNOG" id="COG0477">
    <property type="taxonomic scope" value="Bacteria"/>
</dbReference>
<evidence type="ECO:0000256" key="2">
    <source>
        <dbReference type="ARBA" id="ARBA00022448"/>
    </source>
</evidence>
<reference evidence="10" key="2">
    <citation type="submission" date="2012-08" db="EMBL/GenBank/DDBJ databases">
        <title>Finished genome of Desulfosporosinus meridiei DSM 13257.</title>
        <authorList>
            <person name="Huntemann M."/>
            <person name="Wei C.-L."/>
            <person name="Han J."/>
            <person name="Detter J.C."/>
            <person name="Han C."/>
            <person name="Davenport K."/>
            <person name="Daligault H."/>
            <person name="Erkkila T."/>
            <person name="Gu W."/>
            <person name="Munk A.C.C."/>
            <person name="Teshima H."/>
            <person name="Xu Y."/>
            <person name="Chain P."/>
            <person name="Tapia R."/>
            <person name="Chen A."/>
            <person name="Krypides N."/>
            <person name="Mavromatis K."/>
            <person name="Markowitz V."/>
            <person name="Szeto E."/>
            <person name="Ivanova N."/>
            <person name="Mikhailova N."/>
            <person name="Ovchinnikova G."/>
            <person name="Pagani I."/>
            <person name="Pati A."/>
            <person name="Goodwin L."/>
            <person name="Peters L."/>
            <person name="Pitluck S."/>
            <person name="Woyke T."/>
            <person name="Pester M."/>
            <person name="Spring S."/>
            <person name="Ollivier B."/>
            <person name="Rattei T."/>
            <person name="Klenk H.-P."/>
            <person name="Wagner M."/>
            <person name="Loy A."/>
        </authorList>
    </citation>
    <scope>NUCLEOTIDE SEQUENCE [LARGE SCALE GENOMIC DNA]</scope>
    <source>
        <strain evidence="10">ATCC BAA-275 / DSM 13257 / NCIMB 13706 / S10</strain>
    </source>
</reference>
<dbReference type="Gene3D" id="1.20.1250.20">
    <property type="entry name" value="MFS general substrate transporter like domains"/>
    <property type="match status" value="1"/>
</dbReference>
<accession>J7IY57</accession>
<organism evidence="9 10">
    <name type="scientific">Desulfosporosinus meridiei (strain ATCC BAA-275 / DSM 13257 / KCTC 12902 / NCIMB 13706 / S10)</name>
    <dbReference type="NCBI Taxonomy" id="768704"/>
    <lineage>
        <taxon>Bacteria</taxon>
        <taxon>Bacillati</taxon>
        <taxon>Bacillota</taxon>
        <taxon>Clostridia</taxon>
        <taxon>Eubacteriales</taxon>
        <taxon>Desulfitobacteriaceae</taxon>
        <taxon>Desulfosporosinus</taxon>
    </lineage>
</organism>